<feature type="transmembrane region" description="Helical" evidence="1">
    <location>
        <begin position="12"/>
        <end position="34"/>
    </location>
</feature>
<evidence type="ECO:0000313" key="3">
    <source>
        <dbReference type="Proteomes" id="UP000236178"/>
    </source>
</evidence>
<accession>A0A2I0SFD4</accession>
<organism evidence="2 3">
    <name type="scientific">Streptomyces populi</name>
    <dbReference type="NCBI Taxonomy" id="2058924"/>
    <lineage>
        <taxon>Bacteria</taxon>
        <taxon>Bacillati</taxon>
        <taxon>Actinomycetota</taxon>
        <taxon>Actinomycetes</taxon>
        <taxon>Kitasatosporales</taxon>
        <taxon>Streptomycetaceae</taxon>
        <taxon>Streptomyces</taxon>
    </lineage>
</organism>
<name>A0A2I0SFD4_9ACTN</name>
<comment type="caution">
    <text evidence="2">The sequence shown here is derived from an EMBL/GenBank/DDBJ whole genome shotgun (WGS) entry which is preliminary data.</text>
</comment>
<feature type="transmembrane region" description="Helical" evidence="1">
    <location>
        <begin position="115"/>
        <end position="136"/>
    </location>
</feature>
<evidence type="ECO:0000256" key="1">
    <source>
        <dbReference type="SAM" id="Phobius"/>
    </source>
</evidence>
<protein>
    <submittedName>
        <fullName evidence="2">Uncharacterized protein</fullName>
    </submittedName>
</protein>
<evidence type="ECO:0000313" key="2">
    <source>
        <dbReference type="EMBL" id="PKT68628.1"/>
    </source>
</evidence>
<dbReference type="OrthoDB" id="3295034at2"/>
<dbReference type="Proteomes" id="UP000236178">
    <property type="component" value="Unassembled WGS sequence"/>
</dbReference>
<keyword evidence="3" id="KW-1185">Reference proteome</keyword>
<dbReference type="AlphaFoldDB" id="A0A2I0SFD4"/>
<keyword evidence="1" id="KW-0812">Transmembrane</keyword>
<feature type="transmembrane region" description="Helical" evidence="1">
    <location>
        <begin position="54"/>
        <end position="72"/>
    </location>
</feature>
<keyword evidence="1" id="KW-1133">Transmembrane helix</keyword>
<gene>
    <name evidence="2" type="ORF">CW362_33855</name>
</gene>
<feature type="transmembrane region" description="Helical" evidence="1">
    <location>
        <begin position="84"/>
        <end position="103"/>
    </location>
</feature>
<proteinExistence type="predicted"/>
<dbReference type="RefSeq" id="WP_103553445.1">
    <property type="nucleotide sequence ID" value="NZ_JBHJSK010000002.1"/>
</dbReference>
<reference evidence="2 3" key="1">
    <citation type="submission" date="2017-12" db="EMBL/GenBank/DDBJ databases">
        <title>Streptomyces populusis sp. nov., a novel endophytic actinobacterium isolated from stems of Populus adenopoda Maxim.</title>
        <authorList>
            <person name="Wang Z."/>
        </authorList>
    </citation>
    <scope>NUCLEOTIDE SEQUENCE [LARGE SCALE GENOMIC DNA]</scope>
    <source>
        <strain evidence="2 3">A249</strain>
    </source>
</reference>
<keyword evidence="1" id="KW-0472">Membrane</keyword>
<dbReference type="EMBL" id="PJOS01000102">
    <property type="protein sequence ID" value="PKT68628.1"/>
    <property type="molecule type" value="Genomic_DNA"/>
</dbReference>
<sequence>MTRRTDTSCLGVAVKGYLLLNLWVVIGYVLALPVTVPDLMASQEPPLHLQGPGQYAVVHGVPVVAAAGVALFAGRRRPCARWVLLARTAAVLVLGQSAAHWAAARFDAPGWSARAMAQCGAAGLTAYLCLLAMRWWDNGGLTSGNRRPGPGEIWHAMVPFRDTEGGKERYCVVMRNRLHHAEVLKITSQNKDDRDDHIRMPNDGWDFTSGKDHWVEIGLQPLRVPYQDFTDGRPKGRCPRPVWRRLRDRRPVPTASGTPTAWSRVTQYLG</sequence>